<accession>A0A1I3GJ40</accession>
<keyword evidence="1" id="KW-0472">Membrane</keyword>
<dbReference type="RefSeq" id="WP_091112450.1">
    <property type="nucleotide sequence ID" value="NZ_BKAF01000021.1"/>
</dbReference>
<evidence type="ECO:0000256" key="1">
    <source>
        <dbReference type="SAM" id="Phobius"/>
    </source>
</evidence>
<feature type="transmembrane region" description="Helical" evidence="1">
    <location>
        <begin position="173"/>
        <end position="191"/>
    </location>
</feature>
<keyword evidence="1" id="KW-0812">Transmembrane</keyword>
<dbReference type="OrthoDB" id="3520547at2"/>
<feature type="transmembrane region" description="Helical" evidence="1">
    <location>
        <begin position="148"/>
        <end position="167"/>
    </location>
</feature>
<gene>
    <name evidence="2" type="ORF">SAMN05216561_106156</name>
</gene>
<dbReference type="STRING" id="1005945.SAMN05216561_106156"/>
<sequence>MGFISPNLPDLDREEWARGSRMERMRPMVQDWAQAGFSAPEAVYVLYTAKIALYCLGAALFTAATPGIGGLGDIADWWSEPIFFQKVVVFTLLFEVLGLGCGFGPLTLRFLPPIGAFLHWLRPGTVRLPPWPSVIPLTRGTHRTLVDVILYAGLLLAVVQLLLAPGVGPGVGVIDPLLFLPLFGLLVLVGLRDKTIFLAARTEVYGTLAVFFLFSSGSGGDTDMIVGLKLMMVLIWWGAATSKLNQHFPHVVSVMMSNNPLLRVRAVKRRFHRDFPDDIRPSRISTNLAHGGTVVEYVVPLVLLLSDGGPVTAVAAIVMVCFHLQILTSLPMGVPLEWNVFMIFGIGFLFVENATVGVGDLGNPLVLVVIAAAASVVVLGNLFPHQFSFLPAMRYYAGNWATSLWCFTPSAVAKLDASVVKGARLPATQLEMLYGEETAALLVHKGYAFRAMHTHGRALFGLIPRACGPDHETDYSPHDGEFVAGVTLGWNFGDGHLHHEQLLAALQERCAWEPGEVRLIALESQRFWDPRQEYRLVDAATGELERGVVHVSDMLERQPWAGEIPVHDVVTAAAPILSPEA</sequence>
<feature type="transmembrane region" description="Helical" evidence="1">
    <location>
        <begin position="365"/>
        <end position="384"/>
    </location>
</feature>
<protein>
    <recommendedName>
        <fullName evidence="4">DUF3556 domain-containing protein</fullName>
    </recommendedName>
</protein>
<keyword evidence="3" id="KW-1185">Reference proteome</keyword>
<proteinExistence type="predicted"/>
<feature type="transmembrane region" description="Helical" evidence="1">
    <location>
        <begin position="51"/>
        <end position="71"/>
    </location>
</feature>
<dbReference type="AlphaFoldDB" id="A0A1I3GJ40"/>
<evidence type="ECO:0008006" key="4">
    <source>
        <dbReference type="Google" id="ProtNLM"/>
    </source>
</evidence>
<keyword evidence="1" id="KW-1133">Transmembrane helix</keyword>
<feature type="transmembrane region" description="Helical" evidence="1">
    <location>
        <begin position="198"/>
        <end position="218"/>
    </location>
</feature>
<organism evidence="2 3">
    <name type="scientific">Nocardioides psychrotolerans</name>
    <dbReference type="NCBI Taxonomy" id="1005945"/>
    <lineage>
        <taxon>Bacteria</taxon>
        <taxon>Bacillati</taxon>
        <taxon>Actinomycetota</taxon>
        <taxon>Actinomycetes</taxon>
        <taxon>Propionibacteriales</taxon>
        <taxon>Nocardioidaceae</taxon>
        <taxon>Nocardioides</taxon>
    </lineage>
</organism>
<feature type="transmembrane region" description="Helical" evidence="1">
    <location>
        <begin position="340"/>
        <end position="359"/>
    </location>
</feature>
<evidence type="ECO:0000313" key="2">
    <source>
        <dbReference type="EMBL" id="SFI23464.1"/>
    </source>
</evidence>
<dbReference type="Proteomes" id="UP000198649">
    <property type="component" value="Unassembled WGS sequence"/>
</dbReference>
<dbReference type="Pfam" id="PF12077">
    <property type="entry name" value="DUF3556"/>
    <property type="match status" value="1"/>
</dbReference>
<evidence type="ECO:0000313" key="3">
    <source>
        <dbReference type="Proteomes" id="UP000198649"/>
    </source>
</evidence>
<feature type="transmembrane region" description="Helical" evidence="1">
    <location>
        <begin position="311"/>
        <end position="328"/>
    </location>
</feature>
<name>A0A1I3GJ40_9ACTN</name>
<feature type="transmembrane region" description="Helical" evidence="1">
    <location>
        <begin position="83"/>
        <end position="108"/>
    </location>
</feature>
<dbReference type="InterPro" id="IPR021941">
    <property type="entry name" value="DUF3556_TM"/>
</dbReference>
<reference evidence="2 3" key="1">
    <citation type="submission" date="2016-10" db="EMBL/GenBank/DDBJ databases">
        <authorList>
            <person name="de Groot N.N."/>
        </authorList>
    </citation>
    <scope>NUCLEOTIDE SEQUENCE [LARGE SCALE GENOMIC DNA]</scope>
    <source>
        <strain evidence="2 3">CGMCC 1.11156</strain>
    </source>
</reference>
<dbReference type="EMBL" id="FOQG01000006">
    <property type="protein sequence ID" value="SFI23464.1"/>
    <property type="molecule type" value="Genomic_DNA"/>
</dbReference>